<organism evidence="2 3">
    <name type="scientific">Robertmurraya beringensis</name>
    <dbReference type="NCBI Taxonomy" id="641660"/>
    <lineage>
        <taxon>Bacteria</taxon>
        <taxon>Bacillati</taxon>
        <taxon>Bacillota</taxon>
        <taxon>Bacilli</taxon>
        <taxon>Bacillales</taxon>
        <taxon>Bacillaceae</taxon>
        <taxon>Robertmurraya</taxon>
    </lineage>
</organism>
<sequence>MDKVHVLPHHYLFFTFISSFLLYLILGYHLITIAWLAAGIITSIYILIEDQLLKFQQSEKDL</sequence>
<feature type="transmembrane region" description="Helical" evidence="1">
    <location>
        <begin position="20"/>
        <end position="48"/>
    </location>
</feature>
<dbReference type="RefSeq" id="WP_340905310.1">
    <property type="nucleotide sequence ID" value="NZ_JBHLUU010000128.1"/>
</dbReference>
<dbReference type="EMBL" id="JBHLUU010000128">
    <property type="protein sequence ID" value="MFC0478258.1"/>
    <property type="molecule type" value="Genomic_DNA"/>
</dbReference>
<keyword evidence="3" id="KW-1185">Reference proteome</keyword>
<comment type="caution">
    <text evidence="2">The sequence shown here is derived from an EMBL/GenBank/DDBJ whole genome shotgun (WGS) entry which is preliminary data.</text>
</comment>
<keyword evidence="1" id="KW-0472">Membrane</keyword>
<keyword evidence="1" id="KW-0812">Transmembrane</keyword>
<keyword evidence="1" id="KW-1133">Transmembrane helix</keyword>
<dbReference type="Proteomes" id="UP001589738">
    <property type="component" value="Unassembled WGS sequence"/>
</dbReference>
<evidence type="ECO:0000256" key="1">
    <source>
        <dbReference type="SAM" id="Phobius"/>
    </source>
</evidence>
<reference evidence="2 3" key="1">
    <citation type="submission" date="2024-09" db="EMBL/GenBank/DDBJ databases">
        <authorList>
            <person name="Sun Q."/>
            <person name="Mori K."/>
        </authorList>
    </citation>
    <scope>NUCLEOTIDE SEQUENCE [LARGE SCALE GENOMIC DNA]</scope>
    <source>
        <strain evidence="2 3">CGMCC 1.9126</strain>
    </source>
</reference>
<name>A0ABV6L2D8_9BACI</name>
<accession>A0ABV6L2D8</accession>
<protein>
    <submittedName>
        <fullName evidence="2">Uncharacterized protein</fullName>
    </submittedName>
</protein>
<evidence type="ECO:0000313" key="2">
    <source>
        <dbReference type="EMBL" id="MFC0478258.1"/>
    </source>
</evidence>
<gene>
    <name evidence="2" type="ORF">ACFFHF_24015</name>
</gene>
<evidence type="ECO:0000313" key="3">
    <source>
        <dbReference type="Proteomes" id="UP001589738"/>
    </source>
</evidence>
<proteinExistence type="predicted"/>